<dbReference type="CDD" id="cd19095">
    <property type="entry name" value="AKR_PA4992-like"/>
    <property type="match status" value="1"/>
</dbReference>
<dbReference type="Proteomes" id="UP000182719">
    <property type="component" value="Unassembled WGS sequence"/>
</dbReference>
<dbReference type="Gene3D" id="3.20.20.100">
    <property type="entry name" value="NADP-dependent oxidoreductase domain"/>
    <property type="match status" value="1"/>
</dbReference>
<organism evidence="2 3">
    <name type="scientific">Stigmatella aurantiaca</name>
    <dbReference type="NCBI Taxonomy" id="41"/>
    <lineage>
        <taxon>Bacteria</taxon>
        <taxon>Pseudomonadati</taxon>
        <taxon>Myxococcota</taxon>
        <taxon>Myxococcia</taxon>
        <taxon>Myxococcales</taxon>
        <taxon>Cystobacterineae</taxon>
        <taxon>Archangiaceae</taxon>
        <taxon>Stigmatella</taxon>
    </lineage>
</organism>
<sequence length="271" mass="29563">MGSETLSDTEAEALLHGVLDAGINLLDTAPSYGRSEERIGRVLASRRREALVSTKCGYGVPGVEDWTGPCITLGIERALERLCTDVIDLVHFHSCPVEVLERPGVVDALQRAVQQGKVRVAAYSGDNAPLEWALRSGVFGSVQLSVNVFDQGAIAHSLTLARERGLGVIAKRPLANAVWRHSERPQAPDLSTYWDRMHILSLDPEGLEPAEVALRFTAFTPGVTSCIVGTTRLDNLQRNLRALEKGPLPEAQVERLRGAFQRRGQGWQGLV</sequence>
<accession>A0A1H7TJF0</accession>
<name>A0A1H7TJF0_STIAU</name>
<keyword evidence="3" id="KW-1185">Reference proteome</keyword>
<dbReference type="PANTHER" id="PTHR43312:SF1">
    <property type="entry name" value="NADP-DEPENDENT OXIDOREDUCTASE DOMAIN-CONTAINING PROTEIN"/>
    <property type="match status" value="1"/>
</dbReference>
<reference evidence="3" key="1">
    <citation type="submission" date="2016-10" db="EMBL/GenBank/DDBJ databases">
        <authorList>
            <person name="Varghese N."/>
            <person name="Submissions S."/>
        </authorList>
    </citation>
    <scope>NUCLEOTIDE SEQUENCE [LARGE SCALE GENOMIC DNA]</scope>
    <source>
        <strain evidence="3">DSM 17044</strain>
    </source>
</reference>
<feature type="domain" description="NADP-dependent oxidoreductase" evidence="1">
    <location>
        <begin position="4"/>
        <end position="257"/>
    </location>
</feature>
<dbReference type="EMBL" id="FOAP01000009">
    <property type="protein sequence ID" value="SEL83967.1"/>
    <property type="molecule type" value="Genomic_DNA"/>
</dbReference>
<dbReference type="PANTHER" id="PTHR43312">
    <property type="entry name" value="D-THREO-ALDOSE 1-DEHYDROGENASE"/>
    <property type="match status" value="1"/>
</dbReference>
<dbReference type="InterPro" id="IPR053135">
    <property type="entry name" value="AKR2_Oxidoreductase"/>
</dbReference>
<evidence type="ECO:0000313" key="2">
    <source>
        <dbReference type="EMBL" id="SEL83967.1"/>
    </source>
</evidence>
<dbReference type="InterPro" id="IPR023210">
    <property type="entry name" value="NADP_OxRdtase_dom"/>
</dbReference>
<dbReference type="InterPro" id="IPR036812">
    <property type="entry name" value="NAD(P)_OxRdtase_dom_sf"/>
</dbReference>
<dbReference type="SUPFAM" id="SSF51430">
    <property type="entry name" value="NAD(P)-linked oxidoreductase"/>
    <property type="match status" value="1"/>
</dbReference>
<dbReference type="Pfam" id="PF00248">
    <property type="entry name" value="Aldo_ket_red"/>
    <property type="match status" value="1"/>
</dbReference>
<proteinExistence type="predicted"/>
<evidence type="ECO:0000259" key="1">
    <source>
        <dbReference type="Pfam" id="PF00248"/>
    </source>
</evidence>
<protein>
    <submittedName>
        <fullName evidence="2">Predicted oxidoreductase</fullName>
    </submittedName>
</protein>
<dbReference type="AlphaFoldDB" id="A0A1H7TJF0"/>
<gene>
    <name evidence="2" type="ORF">SAMN05444354_1095</name>
</gene>
<evidence type="ECO:0000313" key="3">
    <source>
        <dbReference type="Proteomes" id="UP000182719"/>
    </source>
</evidence>